<proteinExistence type="predicted"/>
<comment type="caution">
    <text evidence="1">The sequence shown here is derived from an EMBL/GenBank/DDBJ whole genome shotgun (WGS) entry which is preliminary data.</text>
</comment>
<name>A0A0X3VTC0_9ACTN</name>
<evidence type="ECO:0000313" key="1">
    <source>
        <dbReference type="EMBL" id="KUL46896.1"/>
    </source>
</evidence>
<organism evidence="1 2">
    <name type="scientific">Streptomyces regalis</name>
    <dbReference type="NCBI Taxonomy" id="68262"/>
    <lineage>
        <taxon>Bacteria</taxon>
        <taxon>Bacillati</taxon>
        <taxon>Actinomycetota</taxon>
        <taxon>Actinomycetes</taxon>
        <taxon>Kitasatosporales</taxon>
        <taxon>Streptomycetaceae</taxon>
        <taxon>Streptomyces</taxon>
    </lineage>
</organism>
<gene>
    <name evidence="1" type="ORF">ADL12_00130</name>
</gene>
<protein>
    <submittedName>
        <fullName evidence="1">Uncharacterized protein</fullName>
    </submittedName>
</protein>
<dbReference type="Proteomes" id="UP000053923">
    <property type="component" value="Unassembled WGS sequence"/>
</dbReference>
<keyword evidence="2" id="KW-1185">Reference proteome</keyword>
<dbReference type="AlphaFoldDB" id="A0A0X3VTC0"/>
<evidence type="ECO:0000313" key="2">
    <source>
        <dbReference type="Proteomes" id="UP000053923"/>
    </source>
</evidence>
<dbReference type="EMBL" id="LLZG01000001">
    <property type="protein sequence ID" value="KUL46896.1"/>
    <property type="molecule type" value="Genomic_DNA"/>
</dbReference>
<accession>A0A0X3VTC0</accession>
<reference evidence="2" key="1">
    <citation type="submission" date="2015-10" db="EMBL/GenBank/DDBJ databases">
        <authorList>
            <person name="Ju K.-S."/>
            <person name="Doroghazi J.R."/>
            <person name="Metcalf W.W."/>
        </authorList>
    </citation>
    <scope>NUCLEOTIDE SEQUENCE [LARGE SCALE GENOMIC DNA]</scope>
    <source>
        <strain evidence="2">NRRL 3151</strain>
    </source>
</reference>
<sequence length="72" mass="7665">MRAAPTTIGQAANCPAGVSAVSRSRRSATMTVTLSGPPPRRASWIKSRTVVSGFCTQVWSCVICVRTPSRSR</sequence>